<feature type="transmembrane region" description="Helical" evidence="1">
    <location>
        <begin position="87"/>
        <end position="107"/>
    </location>
</feature>
<dbReference type="PIRSF" id="PIRSF016919">
    <property type="entry name" value="HupE_UreJ"/>
    <property type="match status" value="1"/>
</dbReference>
<reference evidence="3" key="1">
    <citation type="submission" date="2017-11" db="EMBL/GenBank/DDBJ databases">
        <authorList>
            <person name="Chan K.G."/>
            <person name="Lee L.S."/>
        </authorList>
    </citation>
    <scope>NUCLEOTIDE SEQUENCE [LARGE SCALE GENOMIC DNA]</scope>
    <source>
        <strain evidence="3">DSM 100970</strain>
    </source>
</reference>
<keyword evidence="1" id="KW-0472">Membrane</keyword>
<accession>A0A2I7N864</accession>
<gene>
    <name evidence="2" type="ORF">CUN60_10095</name>
</gene>
<dbReference type="KEGG" id="nba:CUN60_10095"/>
<dbReference type="AlphaFoldDB" id="A0A2I7N864"/>
<evidence type="ECO:0000313" key="3">
    <source>
        <dbReference type="Proteomes" id="UP000236655"/>
    </source>
</evidence>
<evidence type="ECO:0000256" key="1">
    <source>
        <dbReference type="SAM" id="Phobius"/>
    </source>
</evidence>
<organism evidence="2 3">
    <name type="scientific">Aquella oligotrophica</name>
    <dbReference type="NCBI Taxonomy" id="2067065"/>
    <lineage>
        <taxon>Bacteria</taxon>
        <taxon>Pseudomonadati</taxon>
        <taxon>Pseudomonadota</taxon>
        <taxon>Betaproteobacteria</taxon>
        <taxon>Neisseriales</taxon>
        <taxon>Neisseriaceae</taxon>
        <taxon>Aquella</taxon>
    </lineage>
</organism>
<feature type="transmembrane region" description="Helical" evidence="1">
    <location>
        <begin position="179"/>
        <end position="196"/>
    </location>
</feature>
<dbReference type="Pfam" id="PF04955">
    <property type="entry name" value="HupE_UreJ"/>
    <property type="match status" value="1"/>
</dbReference>
<keyword evidence="1" id="KW-0812">Transmembrane</keyword>
<keyword evidence="3" id="KW-1185">Reference proteome</keyword>
<feature type="transmembrane region" description="Helical" evidence="1">
    <location>
        <begin position="63"/>
        <end position="81"/>
    </location>
</feature>
<proteinExistence type="predicted"/>
<protein>
    <submittedName>
        <fullName evidence="2">Urease accessory protein UreJ</fullName>
    </submittedName>
</protein>
<keyword evidence="1" id="KW-1133">Transmembrane helix</keyword>
<dbReference type="EMBL" id="CP024847">
    <property type="protein sequence ID" value="AUR52632.1"/>
    <property type="molecule type" value="Genomic_DNA"/>
</dbReference>
<feature type="transmembrane region" description="Helical" evidence="1">
    <location>
        <begin position="114"/>
        <end position="131"/>
    </location>
</feature>
<feature type="transmembrane region" description="Helical" evidence="1">
    <location>
        <begin position="143"/>
        <end position="167"/>
    </location>
</feature>
<dbReference type="Proteomes" id="UP000236655">
    <property type="component" value="Chromosome"/>
</dbReference>
<evidence type="ECO:0000313" key="2">
    <source>
        <dbReference type="EMBL" id="AUR52632.1"/>
    </source>
</evidence>
<name>A0A2I7N864_9NEIS</name>
<feature type="transmembrane region" description="Helical" evidence="1">
    <location>
        <begin position="38"/>
        <end position="56"/>
    </location>
</feature>
<sequence>MIRYSMKHRFQIRLIVFSLLLFPELAFAHGFAGSGWLHPLTGIDHMCAMVAVGAWSAQIGGKAIWRVPAAFVTAMLIGGIIGFEHFILPATEYGIVFSVFLLGIAIASECRFGVLLASLGVGIFGLCHGYAHGVEMPTQDNKFSYAIGFIITTAGLHLVGAIGGLLLLEEPKGRKTLRLLGACCTLVGVYLFYKLVR</sequence>
<dbReference type="InterPro" id="IPR007038">
    <property type="entry name" value="HupE_UreJ"/>
</dbReference>